<gene>
    <name evidence="2" type="ORF">HMPREF9080_00262</name>
</gene>
<proteinExistence type="predicted"/>
<evidence type="ECO:0000256" key="1">
    <source>
        <dbReference type="SAM" id="MobiDB-lite"/>
    </source>
</evidence>
<name>G9ZBY5_9GAMM</name>
<comment type="caution">
    <text evidence="2">The sequence shown here is derived from an EMBL/GenBank/DDBJ whole genome shotgun (WGS) entry which is preliminary data.</text>
</comment>
<dbReference type="EMBL" id="AGCM01000015">
    <property type="protein sequence ID" value="EHM55961.1"/>
    <property type="molecule type" value="Genomic_DNA"/>
</dbReference>
<dbReference type="HOGENOM" id="CLU_3005685_0_0_6"/>
<reference evidence="2 3" key="1">
    <citation type="submission" date="2011-08" db="EMBL/GenBank/DDBJ databases">
        <authorList>
            <person name="Weinstock G."/>
            <person name="Sodergren E."/>
            <person name="Clifton S."/>
            <person name="Fulton L."/>
            <person name="Fulton B."/>
            <person name="Courtney L."/>
            <person name="Fronick C."/>
            <person name="Harrison M."/>
            <person name="Strong C."/>
            <person name="Farmer C."/>
            <person name="Delahaunty K."/>
            <person name="Markovic C."/>
            <person name="Hall O."/>
            <person name="Minx P."/>
            <person name="Tomlinson C."/>
            <person name="Mitreva M."/>
            <person name="Hou S."/>
            <person name="Chen J."/>
            <person name="Wollam A."/>
            <person name="Pepin K.H."/>
            <person name="Johnson M."/>
            <person name="Bhonagiri V."/>
            <person name="Zhang X."/>
            <person name="Suruliraj S."/>
            <person name="Warren W."/>
            <person name="Chinwalla A."/>
            <person name="Mardis E.R."/>
            <person name="Wilson R.K."/>
        </authorList>
    </citation>
    <scope>NUCLEOTIDE SEQUENCE [LARGE SCALE GENOMIC DNA]</scope>
    <source>
        <strain evidence="2 3">F0432</strain>
    </source>
</reference>
<dbReference type="Proteomes" id="UP000004750">
    <property type="component" value="Unassembled WGS sequence"/>
</dbReference>
<evidence type="ECO:0000313" key="2">
    <source>
        <dbReference type="EMBL" id="EHM55961.1"/>
    </source>
</evidence>
<dbReference type="AlphaFoldDB" id="G9ZBY5"/>
<feature type="region of interest" description="Disordered" evidence="1">
    <location>
        <begin position="37"/>
        <end position="56"/>
    </location>
</feature>
<sequence length="56" mass="6169">MAGTSPLPVVQNLYLRRLKGPATTLFSTKNPFPRLRGKVPLSDGRGKPSVYTAWRA</sequence>
<organism evidence="2 3">
    <name type="scientific">Cardiobacterium valvarum F0432</name>
    <dbReference type="NCBI Taxonomy" id="797473"/>
    <lineage>
        <taxon>Bacteria</taxon>
        <taxon>Pseudomonadati</taxon>
        <taxon>Pseudomonadota</taxon>
        <taxon>Gammaproteobacteria</taxon>
        <taxon>Cardiobacteriales</taxon>
        <taxon>Cardiobacteriaceae</taxon>
        <taxon>Cardiobacterium</taxon>
    </lineage>
</organism>
<protein>
    <submittedName>
        <fullName evidence="2">Uncharacterized protein</fullName>
    </submittedName>
</protein>
<evidence type="ECO:0000313" key="3">
    <source>
        <dbReference type="Proteomes" id="UP000004750"/>
    </source>
</evidence>
<accession>G9ZBY5</accession>